<dbReference type="InterPro" id="IPR050602">
    <property type="entry name" value="Malonyl-ACP_OMT"/>
</dbReference>
<feature type="domain" description="Methyltransferase type 11" evidence="4">
    <location>
        <begin position="110"/>
        <end position="156"/>
    </location>
</feature>
<keyword evidence="1 5" id="KW-0489">Methyltransferase</keyword>
<dbReference type="HOGENOM" id="CLU_046586_0_3_5"/>
<dbReference type="eggNOG" id="COG2226">
    <property type="taxonomic scope" value="Bacteria"/>
</dbReference>
<dbReference type="SUPFAM" id="SSF53335">
    <property type="entry name" value="S-adenosyl-L-methionine-dependent methyltransferases"/>
    <property type="match status" value="1"/>
</dbReference>
<dbReference type="GO" id="GO:0032259">
    <property type="term" value="P:methylation"/>
    <property type="evidence" value="ECO:0007669"/>
    <property type="project" value="UniProtKB-KW"/>
</dbReference>
<dbReference type="PANTHER" id="PTHR13090:SF1">
    <property type="entry name" value="ARGININE-HYDROXYLASE NDUFAF5, MITOCHONDRIAL"/>
    <property type="match status" value="1"/>
</dbReference>
<dbReference type="Proteomes" id="UP000001953">
    <property type="component" value="Chromosome"/>
</dbReference>
<organism evidence="5 6">
    <name type="scientific">Nitrobacter hamburgensis (strain DSM 10229 / NCIMB 13809 / X14)</name>
    <dbReference type="NCBI Taxonomy" id="323097"/>
    <lineage>
        <taxon>Bacteria</taxon>
        <taxon>Pseudomonadati</taxon>
        <taxon>Pseudomonadota</taxon>
        <taxon>Alphaproteobacteria</taxon>
        <taxon>Hyphomicrobiales</taxon>
        <taxon>Nitrobacteraceae</taxon>
        <taxon>Nitrobacter</taxon>
    </lineage>
</organism>
<name>Q1QQX6_NITHX</name>
<evidence type="ECO:0000256" key="1">
    <source>
        <dbReference type="ARBA" id="ARBA00022603"/>
    </source>
</evidence>
<sequence>MGPCVRRDDRWRMLPIASGGEIGVPSRMAPNPSSPPVLFDRALLRVRQRRAAKIGAVPFLLDRVAEDMAERLQAVLRVFQHAADIGTPGDQVRGALAARVTDTASVDLPVDESDALGLPPESLDLAVSGLAFQFVNDLPGVLAQIRRALKPDGLLLAATIGGETLTELRQAFAAAESELEGGISPRVAPFADLRDAGALLQRAGFALPVTDVDRVVVRYDDAFGLMHDLRGMGATNVLAERRRTPLRRATLLRMAQIYRERFTDPDGRIRATFDIVWLSGWAPHESQQKPLQPGSAKASLEEAVKGRGPKQD</sequence>
<reference evidence="5 6" key="1">
    <citation type="submission" date="2006-03" db="EMBL/GenBank/DDBJ databases">
        <title>Complete sequence of chromosome of Nitrobacter hamburgensis X14.</title>
        <authorList>
            <consortium name="US DOE Joint Genome Institute"/>
            <person name="Copeland A."/>
            <person name="Lucas S."/>
            <person name="Lapidus A."/>
            <person name="Barry K."/>
            <person name="Detter J.C."/>
            <person name="Glavina del Rio T."/>
            <person name="Hammon N."/>
            <person name="Israni S."/>
            <person name="Dalin E."/>
            <person name="Tice H."/>
            <person name="Pitluck S."/>
            <person name="Chain P."/>
            <person name="Malfatti S."/>
            <person name="Shin M."/>
            <person name="Vergez L."/>
            <person name="Schmutz J."/>
            <person name="Larimer F."/>
            <person name="Land M."/>
            <person name="Hauser L."/>
            <person name="Kyrpides N."/>
            <person name="Ivanova N."/>
            <person name="Ward B."/>
            <person name="Arp D."/>
            <person name="Klotz M."/>
            <person name="Stein L."/>
            <person name="O'Mullan G."/>
            <person name="Starkenburg S."/>
            <person name="Sayavedra L."/>
            <person name="Poret-Peterson A.T."/>
            <person name="Gentry M.E."/>
            <person name="Bruce D."/>
            <person name="Richardson P."/>
        </authorList>
    </citation>
    <scope>NUCLEOTIDE SEQUENCE [LARGE SCALE GENOMIC DNA]</scope>
    <source>
        <strain evidence="6">DSM 10229 / NCIMB 13809 / X14</strain>
    </source>
</reference>
<dbReference type="AlphaFoldDB" id="Q1QQX6"/>
<evidence type="ECO:0000256" key="3">
    <source>
        <dbReference type="SAM" id="MobiDB-lite"/>
    </source>
</evidence>
<evidence type="ECO:0000313" key="6">
    <source>
        <dbReference type="Proteomes" id="UP000001953"/>
    </source>
</evidence>
<gene>
    <name evidence="5" type="ordered locus">Nham_0481</name>
</gene>
<dbReference type="STRING" id="323097.Nham_0481"/>
<feature type="compositionally biased region" description="Basic and acidic residues" evidence="3">
    <location>
        <begin position="299"/>
        <end position="312"/>
    </location>
</feature>
<evidence type="ECO:0000313" key="5">
    <source>
        <dbReference type="EMBL" id="ABE61371.1"/>
    </source>
</evidence>
<feature type="region of interest" description="Disordered" evidence="3">
    <location>
        <begin position="284"/>
        <end position="312"/>
    </location>
</feature>
<keyword evidence="6" id="KW-1185">Reference proteome</keyword>
<dbReference type="KEGG" id="nha:Nham_0481"/>
<evidence type="ECO:0000256" key="2">
    <source>
        <dbReference type="ARBA" id="ARBA00022679"/>
    </source>
</evidence>
<dbReference type="PANTHER" id="PTHR13090">
    <property type="entry name" value="ARGININE-HYDROXYLASE NDUFAF5, MITOCHONDRIAL"/>
    <property type="match status" value="1"/>
</dbReference>
<dbReference type="InterPro" id="IPR013216">
    <property type="entry name" value="Methyltransf_11"/>
</dbReference>
<proteinExistence type="predicted"/>
<accession>Q1QQX6</accession>
<protein>
    <submittedName>
        <fullName evidence="5">Methyltransferase</fullName>
    </submittedName>
</protein>
<dbReference type="InterPro" id="IPR029063">
    <property type="entry name" value="SAM-dependent_MTases_sf"/>
</dbReference>
<evidence type="ECO:0000259" key="4">
    <source>
        <dbReference type="Pfam" id="PF08241"/>
    </source>
</evidence>
<dbReference type="GO" id="GO:0008757">
    <property type="term" value="F:S-adenosylmethionine-dependent methyltransferase activity"/>
    <property type="evidence" value="ECO:0007669"/>
    <property type="project" value="InterPro"/>
</dbReference>
<dbReference type="EMBL" id="CP000319">
    <property type="protein sequence ID" value="ABE61371.1"/>
    <property type="molecule type" value="Genomic_DNA"/>
</dbReference>
<keyword evidence="2 5" id="KW-0808">Transferase</keyword>
<dbReference type="Pfam" id="PF08241">
    <property type="entry name" value="Methyltransf_11"/>
    <property type="match status" value="1"/>
</dbReference>
<dbReference type="Gene3D" id="3.40.50.150">
    <property type="entry name" value="Vaccinia Virus protein VP39"/>
    <property type="match status" value="1"/>
</dbReference>